<dbReference type="InterPro" id="IPR014729">
    <property type="entry name" value="Rossmann-like_a/b/a_fold"/>
</dbReference>
<evidence type="ECO:0000313" key="3">
    <source>
        <dbReference type="EMBL" id="PZO20962.1"/>
    </source>
</evidence>
<proteinExistence type="predicted"/>
<dbReference type="InterPro" id="IPR003848">
    <property type="entry name" value="DUF218"/>
</dbReference>
<dbReference type="PANTHER" id="PTHR30336">
    <property type="entry name" value="INNER MEMBRANE PROTEIN, PROBABLE PERMEASE"/>
    <property type="match status" value="1"/>
</dbReference>
<organism evidence="3 4">
    <name type="scientific">Leptolyngbya foveolarum</name>
    <dbReference type="NCBI Taxonomy" id="47253"/>
    <lineage>
        <taxon>Bacteria</taxon>
        <taxon>Bacillati</taxon>
        <taxon>Cyanobacteriota</taxon>
        <taxon>Cyanophyceae</taxon>
        <taxon>Leptolyngbyales</taxon>
        <taxon>Leptolyngbyaceae</taxon>
        <taxon>Leptolyngbya group</taxon>
        <taxon>Leptolyngbya</taxon>
    </lineage>
</organism>
<dbReference type="Pfam" id="PF02698">
    <property type="entry name" value="DUF218"/>
    <property type="match status" value="1"/>
</dbReference>
<keyword evidence="1" id="KW-1133">Transmembrane helix</keyword>
<dbReference type="EMBL" id="QBMC01000024">
    <property type="protein sequence ID" value="PZO20962.1"/>
    <property type="molecule type" value="Genomic_DNA"/>
</dbReference>
<dbReference type="AlphaFoldDB" id="A0A2W4UKJ1"/>
<gene>
    <name evidence="3" type="ORF">DCF25_05810</name>
</gene>
<dbReference type="InterPro" id="IPR051599">
    <property type="entry name" value="Cell_Envelope_Assoc"/>
</dbReference>
<feature type="domain" description="DUF218" evidence="2">
    <location>
        <begin position="101"/>
        <end position="235"/>
    </location>
</feature>
<keyword evidence="1" id="KW-0812">Transmembrane</keyword>
<dbReference type="Proteomes" id="UP000249354">
    <property type="component" value="Unassembled WGS sequence"/>
</dbReference>
<feature type="transmembrane region" description="Helical" evidence="1">
    <location>
        <begin position="61"/>
        <end position="88"/>
    </location>
</feature>
<dbReference type="GO" id="GO:0005886">
    <property type="term" value="C:plasma membrane"/>
    <property type="evidence" value="ECO:0007669"/>
    <property type="project" value="TreeGrafter"/>
</dbReference>
<evidence type="ECO:0000313" key="4">
    <source>
        <dbReference type="Proteomes" id="UP000249354"/>
    </source>
</evidence>
<feature type="transmembrane region" description="Helical" evidence="1">
    <location>
        <begin position="24"/>
        <end position="49"/>
    </location>
</feature>
<keyword evidence="1" id="KW-0472">Membrane</keyword>
<accession>A0A2W4UKJ1</accession>
<evidence type="ECO:0000256" key="1">
    <source>
        <dbReference type="SAM" id="Phobius"/>
    </source>
</evidence>
<comment type="caution">
    <text evidence="3">The sequence shown here is derived from an EMBL/GenBank/DDBJ whole genome shotgun (WGS) entry which is preliminary data.</text>
</comment>
<dbReference type="PANTHER" id="PTHR30336:SF4">
    <property type="entry name" value="ENVELOPE BIOGENESIS FACTOR ELYC"/>
    <property type="match status" value="1"/>
</dbReference>
<dbReference type="Gene3D" id="3.40.50.620">
    <property type="entry name" value="HUPs"/>
    <property type="match status" value="1"/>
</dbReference>
<reference evidence="4" key="1">
    <citation type="submission" date="2018-04" db="EMBL/GenBank/DDBJ databases">
        <authorList>
            <person name="Cornet L."/>
        </authorList>
    </citation>
    <scope>NUCLEOTIDE SEQUENCE [LARGE SCALE GENOMIC DNA]</scope>
</reference>
<dbReference type="CDD" id="cd06259">
    <property type="entry name" value="YdcF-like"/>
    <property type="match status" value="1"/>
</dbReference>
<dbReference type="GO" id="GO:0000270">
    <property type="term" value="P:peptidoglycan metabolic process"/>
    <property type="evidence" value="ECO:0007669"/>
    <property type="project" value="TreeGrafter"/>
</dbReference>
<reference evidence="3 4" key="2">
    <citation type="submission" date="2018-06" db="EMBL/GenBank/DDBJ databases">
        <title>Metagenomic assembly of (sub)arctic Cyanobacteria and their associated microbiome from non-axenic cultures.</title>
        <authorList>
            <person name="Baurain D."/>
        </authorList>
    </citation>
    <scope>NUCLEOTIDE SEQUENCE [LARGE SCALE GENOMIC DNA]</scope>
    <source>
        <strain evidence="3">ULC129bin1</strain>
    </source>
</reference>
<evidence type="ECO:0000259" key="2">
    <source>
        <dbReference type="Pfam" id="PF02698"/>
    </source>
</evidence>
<sequence>MMFDPGLCQEISSTKAWTLVSRSLLFVLSRPLIAIALLSAIALLPIAVIQPKQRPKWGKRSLALGIAALLFYILITTSALSSIGSYFLTRYLPANSTESADAIVVLGRGDEQNQLRAQRATELWRSQRAPLIFISGRRDTPIIIDLLRQAKPPIDSDAIAGEPCSLTTEQNAQYTAAILWPQGIRKIVLMTDQPHMRRSQITFESFGFTVIPHVIPFETSNRAEKNFLAIRESLGLVSYGWQGRYNPQEIPPTSIIEGD</sequence>
<dbReference type="GO" id="GO:0043164">
    <property type="term" value="P:Gram-negative-bacterium-type cell wall biogenesis"/>
    <property type="evidence" value="ECO:0007669"/>
    <property type="project" value="TreeGrafter"/>
</dbReference>
<protein>
    <submittedName>
        <fullName evidence="3">YdcF family protein</fullName>
    </submittedName>
</protein>
<name>A0A2W4UKJ1_9CYAN</name>